<dbReference type="EMBL" id="BMLF01000002">
    <property type="protein sequence ID" value="GGM02297.1"/>
    <property type="molecule type" value="Genomic_DNA"/>
</dbReference>
<keyword evidence="4 6" id="KW-1133">Transmembrane helix</keyword>
<evidence type="ECO:0000256" key="4">
    <source>
        <dbReference type="ARBA" id="ARBA00022989"/>
    </source>
</evidence>
<dbReference type="GO" id="GO:0005886">
    <property type="term" value="C:plasma membrane"/>
    <property type="evidence" value="ECO:0007669"/>
    <property type="project" value="UniProtKB-SubCell"/>
</dbReference>
<evidence type="ECO:0000256" key="1">
    <source>
        <dbReference type="ARBA" id="ARBA00004370"/>
    </source>
</evidence>
<evidence type="ECO:0000256" key="2">
    <source>
        <dbReference type="ARBA" id="ARBA00007165"/>
    </source>
</evidence>
<gene>
    <name evidence="7" type="primary">surf-1</name>
    <name evidence="7" type="ORF">GCM10011534_25160</name>
</gene>
<evidence type="ECO:0000313" key="7">
    <source>
        <dbReference type="EMBL" id="GGM02297.1"/>
    </source>
</evidence>
<evidence type="ECO:0000256" key="6">
    <source>
        <dbReference type="RuleBase" id="RU363076"/>
    </source>
</evidence>
<comment type="caution">
    <text evidence="7">The sequence shown here is derived from an EMBL/GenBank/DDBJ whole genome shotgun (WGS) entry which is preliminary data.</text>
</comment>
<keyword evidence="5 6" id="KW-0472">Membrane</keyword>
<accession>A0A917WGI3</accession>
<proteinExistence type="inferred from homology"/>
<comment type="similarity">
    <text evidence="2 6">Belongs to the SURF1 family.</text>
</comment>
<dbReference type="CDD" id="cd06662">
    <property type="entry name" value="SURF1"/>
    <property type="match status" value="1"/>
</dbReference>
<organism evidence="7 8">
    <name type="scientific">Pseudooceanicola nanhaiensis</name>
    <dbReference type="NCBI Taxonomy" id="375761"/>
    <lineage>
        <taxon>Bacteria</taxon>
        <taxon>Pseudomonadati</taxon>
        <taxon>Pseudomonadota</taxon>
        <taxon>Alphaproteobacteria</taxon>
        <taxon>Rhodobacterales</taxon>
        <taxon>Paracoccaceae</taxon>
        <taxon>Pseudooceanicola</taxon>
    </lineage>
</organism>
<dbReference type="RefSeq" id="WP_028287620.1">
    <property type="nucleotide sequence ID" value="NZ_BMLF01000002.1"/>
</dbReference>
<evidence type="ECO:0000256" key="3">
    <source>
        <dbReference type="ARBA" id="ARBA00022692"/>
    </source>
</evidence>
<comment type="subcellular location">
    <subcellularLocation>
        <location evidence="6">Cell membrane</location>
        <topology evidence="6">Multi-pass membrane protein</topology>
    </subcellularLocation>
    <subcellularLocation>
        <location evidence="1">Membrane</location>
    </subcellularLocation>
</comment>
<evidence type="ECO:0000256" key="5">
    <source>
        <dbReference type="ARBA" id="ARBA00023136"/>
    </source>
</evidence>
<dbReference type="PANTHER" id="PTHR23427">
    <property type="entry name" value="SURFEIT LOCUS PROTEIN"/>
    <property type="match status" value="1"/>
</dbReference>
<feature type="transmembrane region" description="Helical" evidence="6">
    <location>
        <begin position="194"/>
        <end position="216"/>
    </location>
</feature>
<protein>
    <recommendedName>
        <fullName evidence="6">SURF1-like protein</fullName>
    </recommendedName>
</protein>
<dbReference type="AlphaFoldDB" id="A0A917WGI3"/>
<dbReference type="PROSITE" id="PS50895">
    <property type="entry name" value="SURF1"/>
    <property type="match status" value="1"/>
</dbReference>
<evidence type="ECO:0000313" key="8">
    <source>
        <dbReference type="Proteomes" id="UP000649829"/>
    </source>
</evidence>
<keyword evidence="8" id="KW-1185">Reference proteome</keyword>
<name>A0A917WGI3_9RHOB</name>
<dbReference type="Pfam" id="PF02104">
    <property type="entry name" value="SURF1"/>
    <property type="match status" value="1"/>
</dbReference>
<reference evidence="7" key="1">
    <citation type="journal article" date="2014" name="Int. J. Syst. Evol. Microbiol.">
        <title>Complete genome sequence of Corynebacterium casei LMG S-19264T (=DSM 44701T), isolated from a smear-ripened cheese.</title>
        <authorList>
            <consortium name="US DOE Joint Genome Institute (JGI-PGF)"/>
            <person name="Walter F."/>
            <person name="Albersmeier A."/>
            <person name="Kalinowski J."/>
            <person name="Ruckert C."/>
        </authorList>
    </citation>
    <scope>NUCLEOTIDE SEQUENCE</scope>
    <source>
        <strain evidence="7">CGMCC 1.6293</strain>
    </source>
</reference>
<keyword evidence="6" id="KW-1003">Cell membrane</keyword>
<dbReference type="InterPro" id="IPR002994">
    <property type="entry name" value="Surf1/Shy1"/>
</dbReference>
<keyword evidence="3 6" id="KW-0812">Transmembrane</keyword>
<reference evidence="7" key="2">
    <citation type="submission" date="2020-09" db="EMBL/GenBank/DDBJ databases">
        <authorList>
            <person name="Sun Q."/>
            <person name="Zhou Y."/>
        </authorList>
    </citation>
    <scope>NUCLEOTIDE SEQUENCE</scope>
    <source>
        <strain evidence="7">CGMCC 1.6293</strain>
    </source>
</reference>
<dbReference type="Proteomes" id="UP000649829">
    <property type="component" value="Unassembled WGS sequence"/>
</dbReference>
<feature type="transmembrane region" description="Helical" evidence="6">
    <location>
        <begin position="5"/>
        <end position="25"/>
    </location>
</feature>
<dbReference type="PANTHER" id="PTHR23427:SF2">
    <property type="entry name" value="SURFEIT LOCUS PROTEIN 1"/>
    <property type="match status" value="1"/>
</dbReference>
<sequence length="226" mass="24762">MARKLFMIAVIGLGGVAVLLWLGFWQIDRLAEKEAILRAIESRIADATVALPELPDAERDQYLPVAVEGRIDGRPLQVLTSRKNVGAGHRLVVPFATGERRLLLDLGFVPQGAAMPDLPPGRIAVIGNLHWPDERDSFTPDPDMSSRLWFARDVPAMAATLDTEPVLIVRRAGDDIPGITPWPVDTTGIPNDHLGYAITWFSLAAIWLAMTGILVYRMRKPEGGTA</sequence>
<dbReference type="InterPro" id="IPR045214">
    <property type="entry name" value="Surf1/Surf4"/>
</dbReference>